<name>A0ACC2I1I5_9PEZI</name>
<dbReference type="EMBL" id="JAPESX010002174">
    <property type="protein sequence ID" value="KAJ8108980.1"/>
    <property type="molecule type" value="Genomic_DNA"/>
</dbReference>
<comment type="caution">
    <text evidence="1">The sequence shown here is derived from an EMBL/GenBank/DDBJ whole genome shotgun (WGS) entry which is preliminary data.</text>
</comment>
<proteinExistence type="predicted"/>
<evidence type="ECO:0000313" key="2">
    <source>
        <dbReference type="Proteomes" id="UP001153334"/>
    </source>
</evidence>
<accession>A0ACC2I1I5</accession>
<organism evidence="1 2">
    <name type="scientific">Nemania bipapillata</name>
    <dbReference type="NCBI Taxonomy" id="110536"/>
    <lineage>
        <taxon>Eukaryota</taxon>
        <taxon>Fungi</taxon>
        <taxon>Dikarya</taxon>
        <taxon>Ascomycota</taxon>
        <taxon>Pezizomycotina</taxon>
        <taxon>Sordariomycetes</taxon>
        <taxon>Xylariomycetidae</taxon>
        <taxon>Xylariales</taxon>
        <taxon>Xylariaceae</taxon>
        <taxon>Nemania</taxon>
    </lineage>
</organism>
<evidence type="ECO:0000313" key="1">
    <source>
        <dbReference type="EMBL" id="KAJ8108980.1"/>
    </source>
</evidence>
<protein>
    <submittedName>
        <fullName evidence="1">Uncharacterized protein</fullName>
    </submittedName>
</protein>
<reference evidence="1" key="1">
    <citation type="submission" date="2022-11" db="EMBL/GenBank/DDBJ databases">
        <title>Genome Sequence of Nemania bipapillata.</title>
        <authorList>
            <person name="Buettner E."/>
        </authorList>
    </citation>
    <scope>NUCLEOTIDE SEQUENCE</scope>
    <source>
        <strain evidence="1">CP14</strain>
    </source>
</reference>
<gene>
    <name evidence="1" type="ORF">ONZ43_g6262</name>
</gene>
<keyword evidence="2" id="KW-1185">Reference proteome</keyword>
<dbReference type="Proteomes" id="UP001153334">
    <property type="component" value="Unassembled WGS sequence"/>
</dbReference>
<sequence>MWVLWVFTGLRADFKSAARTEEHRQRKMEKIMQEDRGYVPGIRGGRGTSRPVPPPRRPSSPAAAVSATPAATAGQAAAGSGGASGRRHNPDGDEILAQPPAAVLPEDMPSPPYTPGPHYEAHMANVQQRRQQQQHQQQQQSPKEEMEDLKEALDNAPIMPASPDEMHRGQV</sequence>